<dbReference type="PROSITE" id="PS51257">
    <property type="entry name" value="PROKAR_LIPOPROTEIN"/>
    <property type="match status" value="1"/>
</dbReference>
<comment type="caution">
    <text evidence="1">The sequence shown here is derived from an EMBL/GenBank/DDBJ whole genome shotgun (WGS) entry which is preliminary data.</text>
</comment>
<organism evidence="1 2">
    <name type="scientific">Rhizoctonia solani AG-3 Rhs1AP</name>
    <dbReference type="NCBI Taxonomy" id="1086054"/>
    <lineage>
        <taxon>Eukaryota</taxon>
        <taxon>Fungi</taxon>
        <taxon>Dikarya</taxon>
        <taxon>Basidiomycota</taxon>
        <taxon>Agaricomycotina</taxon>
        <taxon>Agaricomycetes</taxon>
        <taxon>Cantharellales</taxon>
        <taxon>Ceratobasidiaceae</taxon>
        <taxon>Rhizoctonia</taxon>
    </lineage>
</organism>
<dbReference type="EMBL" id="JATN01000322">
    <property type="protein sequence ID" value="EUC56950.1"/>
    <property type="molecule type" value="Genomic_DNA"/>
</dbReference>
<evidence type="ECO:0000313" key="2">
    <source>
        <dbReference type="Proteomes" id="UP000030108"/>
    </source>
</evidence>
<evidence type="ECO:0000313" key="1">
    <source>
        <dbReference type="EMBL" id="EUC56950.1"/>
    </source>
</evidence>
<reference evidence="2" key="1">
    <citation type="journal article" date="2014" name="Genome Announc.">
        <title>Draft genome sequence of the plant-pathogenic soil fungus Rhizoctonia solani anastomosis group 3 strain Rhs1AP.</title>
        <authorList>
            <person name="Cubeta M.A."/>
            <person name="Thomas E."/>
            <person name="Dean R.A."/>
            <person name="Jabaji S."/>
            <person name="Neate S.M."/>
            <person name="Tavantzis S."/>
            <person name="Toda T."/>
            <person name="Vilgalys R."/>
            <person name="Bharathan N."/>
            <person name="Fedorova-Abrams N."/>
            <person name="Pakala S.B."/>
            <person name="Pakala S.M."/>
            <person name="Zafar N."/>
            <person name="Joardar V."/>
            <person name="Losada L."/>
            <person name="Nierman W.C."/>
        </authorList>
    </citation>
    <scope>NUCLEOTIDE SEQUENCE [LARGE SCALE GENOMIC DNA]</scope>
    <source>
        <strain evidence="2">AG-3</strain>
    </source>
</reference>
<dbReference type="AlphaFoldDB" id="X8J4M8"/>
<sequence length="54" mass="6145">MLLDSRLQSLDKPLHIPTMRFGACFSSIAVMGCDSGSSQSYQYTYSRMRWKCSC</sequence>
<accession>X8J4M8</accession>
<protein>
    <submittedName>
        <fullName evidence="1">Uncharacterized protein</fullName>
    </submittedName>
</protein>
<name>X8J4M8_9AGAM</name>
<proteinExistence type="predicted"/>
<gene>
    <name evidence="1" type="ORF">RSOL_205810</name>
</gene>
<dbReference type="Proteomes" id="UP000030108">
    <property type="component" value="Unassembled WGS sequence"/>
</dbReference>